<dbReference type="Gene3D" id="1.20.120.1220">
    <property type="match status" value="1"/>
</dbReference>
<keyword evidence="9" id="KW-0808">Transferase</keyword>
<evidence type="ECO:0000256" key="2">
    <source>
        <dbReference type="ARBA" id="ARBA00005801"/>
    </source>
</evidence>
<dbReference type="RefSeq" id="WP_001311724.1">
    <property type="nucleotide sequence ID" value="NZ_GL883905.1"/>
</dbReference>
<keyword evidence="4" id="KW-0997">Cell inner membrane</keyword>
<accession>F4SY78</accession>
<dbReference type="AlphaFoldDB" id="F4SY78"/>
<comment type="catalytic activity">
    <reaction evidence="9">
        <text>Typically cleaves a -Gly-|-Phe- bond to release an N-terminal, basic peptide of 5-8 residues from type IV prepilin, and then N-methylates the new N-terminal amino group, the methyl donor being S-adenosyl-L-methionine.</text>
        <dbReference type="EC" id="3.4.23.43"/>
    </reaction>
</comment>
<keyword evidence="9" id="KW-0489">Methyltransferase</keyword>
<evidence type="ECO:0000256" key="3">
    <source>
        <dbReference type="ARBA" id="ARBA00022475"/>
    </source>
</evidence>
<evidence type="ECO:0000256" key="7">
    <source>
        <dbReference type="ARBA" id="ARBA00023136"/>
    </source>
</evidence>
<keyword evidence="5 9" id="KW-0812">Transmembrane</keyword>
<proteinExistence type="inferred from homology"/>
<evidence type="ECO:0000256" key="9">
    <source>
        <dbReference type="RuleBase" id="RU003794"/>
    </source>
</evidence>
<dbReference type="InterPro" id="IPR014032">
    <property type="entry name" value="Peptidase_A24A_bac"/>
</dbReference>
<comment type="subcellular location">
    <subcellularLocation>
        <location evidence="1">Cell inner membrane</location>
        <topology evidence="1">Multi-pass membrane protein</topology>
    </subcellularLocation>
    <subcellularLocation>
        <location evidence="9">Cell membrane</location>
        <topology evidence="9">Multi-pass membrane protein</topology>
    </subcellularLocation>
</comment>
<dbReference type="Pfam" id="PF06750">
    <property type="entry name" value="A24_N_bact"/>
    <property type="match status" value="1"/>
</dbReference>
<dbReference type="GO" id="GO:0008168">
    <property type="term" value="F:methyltransferase activity"/>
    <property type="evidence" value="ECO:0007669"/>
    <property type="project" value="UniProtKB-KW"/>
</dbReference>
<dbReference type="GO" id="GO:0005886">
    <property type="term" value="C:plasma membrane"/>
    <property type="evidence" value="ECO:0007669"/>
    <property type="project" value="UniProtKB-SubCell"/>
</dbReference>
<dbReference type="InterPro" id="IPR000045">
    <property type="entry name" value="Prepilin_IV_endopep_pep"/>
</dbReference>
<dbReference type="InterPro" id="IPR050882">
    <property type="entry name" value="Prepilin_peptidase/N-MTase"/>
</dbReference>
<feature type="transmembrane region" description="Helical" evidence="10">
    <location>
        <begin position="94"/>
        <end position="111"/>
    </location>
</feature>
<evidence type="ECO:0000256" key="10">
    <source>
        <dbReference type="SAM" id="Phobius"/>
    </source>
</evidence>
<dbReference type="EC" id="3.4.23.43" evidence="9"/>
<evidence type="ECO:0000256" key="1">
    <source>
        <dbReference type="ARBA" id="ARBA00004429"/>
    </source>
</evidence>
<name>F4SY78_ECOLX</name>
<evidence type="ECO:0000313" key="14">
    <source>
        <dbReference type="Proteomes" id="UP000004710"/>
    </source>
</evidence>
<evidence type="ECO:0000313" key="13">
    <source>
        <dbReference type="EMBL" id="EGI16325.1"/>
    </source>
</evidence>
<protein>
    <recommendedName>
        <fullName evidence="9">Prepilin leader peptidase/N-methyltransferase</fullName>
        <ecNumber evidence="9">2.1.1.-</ecNumber>
        <ecNumber evidence="9">3.4.23.43</ecNumber>
    </recommendedName>
</protein>
<feature type="domain" description="Prepilin peptidase A24 N-terminal" evidence="12">
    <location>
        <begin position="20"/>
        <end position="110"/>
    </location>
</feature>
<evidence type="ECO:0000259" key="11">
    <source>
        <dbReference type="Pfam" id="PF01478"/>
    </source>
</evidence>
<keyword evidence="3" id="KW-1003">Cell membrane</keyword>
<feature type="transmembrane region" description="Helical" evidence="10">
    <location>
        <begin position="12"/>
        <end position="32"/>
    </location>
</feature>
<dbReference type="EMBL" id="GL883905">
    <property type="protein sequence ID" value="EGI16325.1"/>
    <property type="molecule type" value="Genomic_DNA"/>
</dbReference>
<comment type="function">
    <text evidence="9">Plays an essential role in type IV pili and type II pseudopili formation by proteolytically removing the leader sequence from substrate proteins and subsequently monomethylating the alpha-amino group of the newly exposed N-terminal phenylalanine.</text>
</comment>
<sequence length="256" mass="28627">MINLTQQDFSLFQVIFVFIACSTITSFSCLAAERLPHQLGWRDNPIENLTIFSPPSKCNYCGTSIKFPYLLPVLGFFLAKGRCSNCHRPILKRYPILELTGGGGGVFLFIYFGEGNLALWAIGIFLVLLFLSLIDIYEHWLPAIVTYPLFWVGLTFSPFCTFSEMRIWGAMISFFVMYFSMSVTSMIKREDVFAGGDIALATAAGAWLGLEVLHLFLLISSLSFISYALPLRFKGMNYSPMGPALALGFMACLFLV</sequence>
<dbReference type="GO" id="GO:0032259">
    <property type="term" value="P:methylation"/>
    <property type="evidence" value="ECO:0007669"/>
    <property type="project" value="UniProtKB-KW"/>
</dbReference>
<reference evidence="13 14" key="1">
    <citation type="submission" date="2010-01" db="EMBL/GenBank/DDBJ databases">
        <title>The Genome Sequence of Escherichia coli M605.</title>
        <authorList>
            <consortium name="The Broad Institute Genome Sequencing Platform"/>
            <consortium name="The Broad Institute Genome Sequencing Center for Infectious Disease"/>
            <person name="Feldgarden M."/>
            <person name="Gordon D.M."/>
            <person name="Johnson J.R."/>
            <person name="Johnston B.D."/>
            <person name="Young S."/>
            <person name="Zeng Q."/>
            <person name="Koehrsen M."/>
            <person name="Alvarado L."/>
            <person name="Berlin A.M."/>
            <person name="Borenstein D."/>
            <person name="Chapman S.B."/>
            <person name="Chen Z."/>
            <person name="Engels R."/>
            <person name="Freedman E."/>
            <person name="Gellesch M."/>
            <person name="Goldberg J."/>
            <person name="Griggs A."/>
            <person name="Gujja S."/>
            <person name="Heilman E.R."/>
            <person name="Heiman D.I."/>
            <person name="Hepburn T.A."/>
            <person name="Howarth C."/>
            <person name="Jen D."/>
            <person name="Larson L."/>
            <person name="Lewis B."/>
            <person name="Mehta T."/>
            <person name="Park D."/>
            <person name="Pearson M."/>
            <person name="Richards J."/>
            <person name="Roberts A."/>
            <person name="Saif S."/>
            <person name="Shea T.D."/>
            <person name="Shenoy N."/>
            <person name="Sisk P."/>
            <person name="Stolte C."/>
            <person name="Sykes S.N."/>
            <person name="Walk T."/>
            <person name="White J."/>
            <person name="Yandava C."/>
            <person name="Haas B."/>
            <person name="Henn M.R."/>
            <person name="Nusbaum C."/>
            <person name="Birren B."/>
        </authorList>
    </citation>
    <scope>NUCLEOTIDE SEQUENCE [LARGE SCALE GENOMIC DNA]</scope>
    <source>
        <strain evidence="13 14">M605</strain>
    </source>
</reference>
<keyword evidence="6 10" id="KW-1133">Transmembrane helix</keyword>
<dbReference type="PANTHER" id="PTHR30487">
    <property type="entry name" value="TYPE 4 PREPILIN-LIKE PROTEINS LEADER PEPTIDE-PROCESSING ENZYME"/>
    <property type="match status" value="1"/>
</dbReference>
<dbReference type="PANTHER" id="PTHR30487:SF0">
    <property type="entry name" value="PREPILIN LEADER PEPTIDASE_N-METHYLTRANSFERASE-RELATED"/>
    <property type="match status" value="1"/>
</dbReference>
<feature type="transmembrane region" description="Helical" evidence="10">
    <location>
        <begin position="141"/>
        <end position="159"/>
    </location>
</feature>
<dbReference type="EC" id="2.1.1.-" evidence="9"/>
<dbReference type="PRINTS" id="PR00864">
    <property type="entry name" value="PREPILNPTASE"/>
</dbReference>
<gene>
    <name evidence="13" type="ORF">ECIG_04718</name>
</gene>
<evidence type="ECO:0000259" key="12">
    <source>
        <dbReference type="Pfam" id="PF06750"/>
    </source>
</evidence>
<evidence type="ECO:0000256" key="8">
    <source>
        <dbReference type="RuleBase" id="RU003793"/>
    </source>
</evidence>
<feature type="transmembrane region" description="Helical" evidence="10">
    <location>
        <begin position="199"/>
        <end position="225"/>
    </location>
</feature>
<keyword evidence="7 10" id="KW-0472">Membrane</keyword>
<feature type="transmembrane region" description="Helical" evidence="10">
    <location>
        <begin position="117"/>
        <end position="134"/>
    </location>
</feature>
<evidence type="ECO:0000256" key="5">
    <source>
        <dbReference type="ARBA" id="ARBA00022692"/>
    </source>
</evidence>
<dbReference type="GO" id="GO:0006465">
    <property type="term" value="P:signal peptide processing"/>
    <property type="evidence" value="ECO:0007669"/>
    <property type="project" value="TreeGrafter"/>
</dbReference>
<keyword evidence="9" id="KW-0511">Multifunctional enzyme</keyword>
<dbReference type="Proteomes" id="UP000004710">
    <property type="component" value="Unassembled WGS sequence"/>
</dbReference>
<feature type="domain" description="Prepilin type IV endopeptidase peptidase" evidence="11">
    <location>
        <begin position="124"/>
        <end position="228"/>
    </location>
</feature>
<dbReference type="HOGENOM" id="CLU_057101_0_0_6"/>
<feature type="transmembrane region" description="Helical" evidence="10">
    <location>
        <begin position="237"/>
        <end position="255"/>
    </location>
</feature>
<feature type="transmembrane region" description="Helical" evidence="10">
    <location>
        <begin position="165"/>
        <end position="187"/>
    </location>
</feature>
<organism evidence="13 14">
    <name type="scientific">Escherichia coli M605</name>
    <dbReference type="NCBI Taxonomy" id="656417"/>
    <lineage>
        <taxon>Bacteria</taxon>
        <taxon>Pseudomonadati</taxon>
        <taxon>Pseudomonadota</taxon>
        <taxon>Gammaproteobacteria</taxon>
        <taxon>Enterobacterales</taxon>
        <taxon>Enterobacteriaceae</taxon>
        <taxon>Escherichia</taxon>
    </lineage>
</organism>
<keyword evidence="9" id="KW-0645">Protease</keyword>
<evidence type="ECO:0000256" key="6">
    <source>
        <dbReference type="ARBA" id="ARBA00022989"/>
    </source>
</evidence>
<dbReference type="InterPro" id="IPR010627">
    <property type="entry name" value="Prepilin_pept_A24_N"/>
</dbReference>
<dbReference type="GO" id="GO:0004190">
    <property type="term" value="F:aspartic-type endopeptidase activity"/>
    <property type="evidence" value="ECO:0007669"/>
    <property type="project" value="UniProtKB-EC"/>
</dbReference>
<keyword evidence="9" id="KW-0378">Hydrolase</keyword>
<comment type="similarity">
    <text evidence="2 8">Belongs to the peptidase A24 family.</text>
</comment>
<dbReference type="Pfam" id="PF01478">
    <property type="entry name" value="Peptidase_A24"/>
    <property type="match status" value="1"/>
</dbReference>
<evidence type="ECO:0000256" key="4">
    <source>
        <dbReference type="ARBA" id="ARBA00022519"/>
    </source>
</evidence>